<evidence type="ECO:0000313" key="1">
    <source>
        <dbReference type="EMBL" id="SDD70631.1"/>
    </source>
</evidence>
<evidence type="ECO:0000313" key="2">
    <source>
        <dbReference type="Proteomes" id="UP000199501"/>
    </source>
</evidence>
<dbReference type="STRING" id="1271860.SAMN05216174_1164"/>
<accession>A0A1G6WXP6</accession>
<dbReference type="Pfam" id="PF20062">
    <property type="entry name" value="DUF6461"/>
    <property type="match status" value="1"/>
</dbReference>
<protein>
    <submittedName>
        <fullName evidence="1">Uncharacterized protein</fullName>
    </submittedName>
</protein>
<dbReference type="RefSeq" id="WP_091455782.1">
    <property type="nucleotide sequence ID" value="NZ_FMZZ01000016.1"/>
</dbReference>
<proteinExistence type="predicted"/>
<dbReference type="Proteomes" id="UP000199501">
    <property type="component" value="Unassembled WGS sequence"/>
</dbReference>
<gene>
    <name evidence="1" type="ORF">SAMN05216174_1164</name>
</gene>
<name>A0A1G6WXP6_9PSEU</name>
<dbReference type="OrthoDB" id="3681440at2"/>
<keyword evidence="2" id="KW-1185">Reference proteome</keyword>
<dbReference type="InterPro" id="IPR045592">
    <property type="entry name" value="DUF6461"/>
</dbReference>
<organism evidence="1 2">
    <name type="scientific">Actinokineospora iranica</name>
    <dbReference type="NCBI Taxonomy" id="1271860"/>
    <lineage>
        <taxon>Bacteria</taxon>
        <taxon>Bacillati</taxon>
        <taxon>Actinomycetota</taxon>
        <taxon>Actinomycetes</taxon>
        <taxon>Pseudonocardiales</taxon>
        <taxon>Pseudonocardiaceae</taxon>
        <taxon>Actinokineospora</taxon>
    </lineage>
</organism>
<dbReference type="EMBL" id="FMZZ01000016">
    <property type="protein sequence ID" value="SDD70631.1"/>
    <property type="molecule type" value="Genomic_DNA"/>
</dbReference>
<dbReference type="AlphaFoldDB" id="A0A1G6WXP6"/>
<reference evidence="2" key="1">
    <citation type="submission" date="2016-10" db="EMBL/GenBank/DDBJ databases">
        <authorList>
            <person name="Varghese N."/>
            <person name="Submissions S."/>
        </authorList>
    </citation>
    <scope>NUCLEOTIDE SEQUENCE [LARGE SCALE GENOMIC DNA]</scope>
    <source>
        <strain evidence="2">IBRC-M 10403</strain>
    </source>
</reference>
<sequence length="200" mass="22258">MRDLMSKYGWVDTAYDLALTVAVIEGSTTDELVSVYGGKPGEPVGLLSFAESEVPEQDFGHYFTLRVRERGSHLIAVENNGWSGSVPEIARRASHNGGRFFSVYWNVNGLSHIVQAIDGKIVAYLEPLFANREPQVGEVYPDWLHGNDFDPEHYKSASLAAMEDQTGIAFDRAWLDENLPTYRIPDPDAMLSDVPNARLP</sequence>